<keyword evidence="5" id="KW-0539">Nucleus</keyword>
<dbReference type="PANTHER" id="PTHR31740">
    <property type="entry name" value="CENTROMERE PROTEIN L"/>
    <property type="match status" value="1"/>
</dbReference>
<evidence type="ECO:0000256" key="7">
    <source>
        <dbReference type="SAM" id="MobiDB-lite"/>
    </source>
</evidence>
<dbReference type="Pfam" id="PF13092">
    <property type="entry name" value="CENP-L"/>
    <property type="match status" value="1"/>
</dbReference>
<comment type="similarity">
    <text evidence="3">Belongs to the CENP-L/IML3 family.</text>
</comment>
<dbReference type="InterPro" id="IPR025204">
    <property type="entry name" value="CENP-L"/>
</dbReference>
<dbReference type="GO" id="GO:0005634">
    <property type="term" value="C:nucleus"/>
    <property type="evidence" value="ECO:0007669"/>
    <property type="project" value="UniProtKB-SubCell"/>
</dbReference>
<evidence type="ECO:0000313" key="9">
    <source>
        <dbReference type="Proteomes" id="UP000193648"/>
    </source>
</evidence>
<keyword evidence="6" id="KW-0137">Centromere</keyword>
<dbReference type="EMBL" id="MCFF01000048">
    <property type="protein sequence ID" value="ORZ05897.1"/>
    <property type="molecule type" value="Genomic_DNA"/>
</dbReference>
<keyword evidence="9" id="KW-1185">Reference proteome</keyword>
<dbReference type="Proteomes" id="UP000193648">
    <property type="component" value="Unassembled WGS sequence"/>
</dbReference>
<dbReference type="GeneID" id="33567364"/>
<keyword evidence="4" id="KW-0158">Chromosome</keyword>
<comment type="subcellular location">
    <subcellularLocation>
        <location evidence="2">Chromosome</location>
        <location evidence="2">Centromere</location>
    </subcellularLocation>
    <subcellularLocation>
        <location evidence="1">Nucleus</location>
    </subcellularLocation>
</comment>
<dbReference type="RefSeq" id="XP_021877278.1">
    <property type="nucleotide sequence ID" value="XM_022025520.1"/>
</dbReference>
<evidence type="ECO:0000256" key="5">
    <source>
        <dbReference type="ARBA" id="ARBA00023242"/>
    </source>
</evidence>
<accession>A0A1Y2GAX1</accession>
<feature type="compositionally biased region" description="Polar residues" evidence="7">
    <location>
        <begin position="42"/>
        <end position="59"/>
    </location>
</feature>
<evidence type="ECO:0000256" key="1">
    <source>
        <dbReference type="ARBA" id="ARBA00004123"/>
    </source>
</evidence>
<comment type="caution">
    <text evidence="8">The sequence shown here is derived from an EMBL/GenBank/DDBJ whole genome shotgun (WGS) entry which is preliminary data.</text>
</comment>
<dbReference type="GO" id="GO:0000775">
    <property type="term" value="C:chromosome, centromeric region"/>
    <property type="evidence" value="ECO:0007669"/>
    <property type="project" value="UniProtKB-SubCell"/>
</dbReference>
<evidence type="ECO:0000313" key="8">
    <source>
        <dbReference type="EMBL" id="ORZ05897.1"/>
    </source>
</evidence>
<dbReference type="InParanoid" id="A0A1Y2GAX1"/>
<evidence type="ECO:0000256" key="6">
    <source>
        <dbReference type="ARBA" id="ARBA00023328"/>
    </source>
</evidence>
<evidence type="ECO:0000256" key="4">
    <source>
        <dbReference type="ARBA" id="ARBA00022454"/>
    </source>
</evidence>
<name>A0A1Y2GAX1_9FUNG</name>
<sequence length="384" mass="43314">MTPPIRTSKCDHSLTGGIKAPGRLRTRKILHNLIQKTHHPKSQTQQRQSSSNGTQLTNEVPPQAVSGSILFNKTWSIHKTTPFFAFNQLQYLKYQAELLNYIEANSGNLLFSALDMREKTGKATFVSEHSHFSSQIDGSGVNVIEALDEPGEITCISFDKLILDVHTAEDEIEHPSNPESFIITITVRPKGKTSEQTYFCAVLLDQMQNNKGNKNPAFTQFSLVFTKAPAVIGGLVIQWLERKFDCRICRLLLQTFELRKIVNSSMDTMYNQAQREYKRERPIELHYSFPEGVEGLKSISISLSSDDTRQLLLSREQGSSAGFLEGVEAHCSAIMKIDFDRLNLNRAGCASWYLASEGKIKIFSAIWERYSVRRLIQAIGKYGT</sequence>
<protein>
    <submittedName>
        <fullName evidence="8">Kinetochore complex Sim4 subunit Fta1-domain-containing protein</fullName>
    </submittedName>
</protein>
<organism evidence="8 9">
    <name type="scientific">Lobosporangium transversale</name>
    <dbReference type="NCBI Taxonomy" id="64571"/>
    <lineage>
        <taxon>Eukaryota</taxon>
        <taxon>Fungi</taxon>
        <taxon>Fungi incertae sedis</taxon>
        <taxon>Mucoromycota</taxon>
        <taxon>Mortierellomycotina</taxon>
        <taxon>Mortierellomycetes</taxon>
        <taxon>Mortierellales</taxon>
        <taxon>Mortierellaceae</taxon>
        <taxon>Lobosporangium</taxon>
    </lineage>
</organism>
<dbReference type="PANTHER" id="PTHR31740:SF2">
    <property type="entry name" value="CENTROMERE PROTEIN L"/>
    <property type="match status" value="1"/>
</dbReference>
<evidence type="ECO:0000256" key="3">
    <source>
        <dbReference type="ARBA" id="ARBA00011060"/>
    </source>
</evidence>
<feature type="region of interest" description="Disordered" evidence="7">
    <location>
        <begin position="36"/>
        <end position="59"/>
    </location>
</feature>
<dbReference type="OrthoDB" id="8864979at2759"/>
<gene>
    <name evidence="8" type="ORF">BCR41DRAFT_361395</name>
</gene>
<reference evidence="8 9" key="1">
    <citation type="submission" date="2016-07" db="EMBL/GenBank/DDBJ databases">
        <title>Pervasive Adenine N6-methylation of Active Genes in Fungi.</title>
        <authorList>
            <consortium name="DOE Joint Genome Institute"/>
            <person name="Mondo S.J."/>
            <person name="Dannebaum R.O."/>
            <person name="Kuo R.C."/>
            <person name="Labutti K."/>
            <person name="Haridas S."/>
            <person name="Kuo A."/>
            <person name="Salamov A."/>
            <person name="Ahrendt S.R."/>
            <person name="Lipzen A."/>
            <person name="Sullivan W."/>
            <person name="Andreopoulos W.B."/>
            <person name="Clum A."/>
            <person name="Lindquist E."/>
            <person name="Daum C."/>
            <person name="Ramamoorthy G.K."/>
            <person name="Gryganskyi A."/>
            <person name="Culley D."/>
            <person name="Magnuson J.K."/>
            <person name="James T.Y."/>
            <person name="O'Malley M.A."/>
            <person name="Stajich J.E."/>
            <person name="Spatafora J.W."/>
            <person name="Visel A."/>
            <person name="Grigoriev I.V."/>
        </authorList>
    </citation>
    <scope>NUCLEOTIDE SEQUENCE [LARGE SCALE GENOMIC DNA]</scope>
    <source>
        <strain evidence="8 9">NRRL 3116</strain>
    </source>
</reference>
<proteinExistence type="inferred from homology"/>
<evidence type="ECO:0000256" key="2">
    <source>
        <dbReference type="ARBA" id="ARBA00004584"/>
    </source>
</evidence>
<dbReference type="AlphaFoldDB" id="A0A1Y2GAX1"/>